<dbReference type="Gene3D" id="3.60.10.10">
    <property type="entry name" value="Endonuclease/exonuclease/phosphatase"/>
    <property type="match status" value="1"/>
</dbReference>
<organism evidence="3 4">
    <name type="scientific">Durusdinium trenchii</name>
    <dbReference type="NCBI Taxonomy" id="1381693"/>
    <lineage>
        <taxon>Eukaryota</taxon>
        <taxon>Sar</taxon>
        <taxon>Alveolata</taxon>
        <taxon>Dinophyceae</taxon>
        <taxon>Suessiales</taxon>
        <taxon>Symbiodiniaceae</taxon>
        <taxon>Durusdinium</taxon>
    </lineage>
</organism>
<reference evidence="3 4" key="1">
    <citation type="submission" date="2024-02" db="EMBL/GenBank/DDBJ databases">
        <authorList>
            <person name="Chen Y."/>
            <person name="Shah S."/>
            <person name="Dougan E. K."/>
            <person name="Thang M."/>
            <person name="Chan C."/>
        </authorList>
    </citation>
    <scope>NUCLEOTIDE SEQUENCE [LARGE SCALE GENOMIC DNA]</scope>
</reference>
<comment type="caution">
    <text evidence="3">The sequence shown here is derived from an EMBL/GenBank/DDBJ whole genome shotgun (WGS) entry which is preliminary data.</text>
</comment>
<accession>A0ABP0J7L0</accession>
<feature type="domain" description="Endonuclease/exonuclease/phosphatase" evidence="2">
    <location>
        <begin position="84"/>
        <end position="292"/>
    </location>
</feature>
<dbReference type="SUPFAM" id="SSF56219">
    <property type="entry name" value="DNase I-like"/>
    <property type="match status" value="1"/>
</dbReference>
<evidence type="ECO:0000259" key="2">
    <source>
        <dbReference type="Pfam" id="PF03372"/>
    </source>
</evidence>
<keyword evidence="4" id="KW-1185">Reference proteome</keyword>
<feature type="non-terminal residue" evidence="3">
    <location>
        <position position="1"/>
    </location>
</feature>
<dbReference type="EMBL" id="CAXAMM010006247">
    <property type="protein sequence ID" value="CAK9010361.1"/>
    <property type="molecule type" value="Genomic_DNA"/>
</dbReference>
<proteinExistence type="predicted"/>
<feature type="region of interest" description="Disordered" evidence="1">
    <location>
        <begin position="24"/>
        <end position="61"/>
    </location>
</feature>
<dbReference type="InterPro" id="IPR036691">
    <property type="entry name" value="Endo/exonu/phosph_ase_sf"/>
</dbReference>
<gene>
    <name evidence="3" type="ORF">SCF082_LOCUS10641</name>
</gene>
<dbReference type="Proteomes" id="UP001642464">
    <property type="component" value="Unassembled WGS sequence"/>
</dbReference>
<evidence type="ECO:0000256" key="1">
    <source>
        <dbReference type="SAM" id="MobiDB-lite"/>
    </source>
</evidence>
<dbReference type="InterPro" id="IPR005135">
    <property type="entry name" value="Endo/exonuclease/phosphatase"/>
</dbReference>
<sequence>AFHTSGECQDDSCSADVAKVNSSTASRSRDHMLLQTSKPSLLDVSRNEGRGHGPALPAANQSDPQISIKVMSYNLMGWSSFNANTWKGQNVLGKINALNPDILGAQEVEMGGWGYKEAEDIVLKATGLVFAGGSQFYRSSNLELVDTDWVKLVGGYWMSMAVYKHKQTGKTILFYDSHWKHGHGMKQAQIIAERIQEDREKYSSPPTILVGDTNQFCKGYELEAIRYLTGQEGSSPVIFADVHAEDQGRSFSDAHNPDCRVDFILASAGQWSVVQASIDRVGMGAWGAASDHAPLIAQLVPTF</sequence>
<evidence type="ECO:0000313" key="3">
    <source>
        <dbReference type="EMBL" id="CAK9010361.1"/>
    </source>
</evidence>
<dbReference type="Pfam" id="PF03372">
    <property type="entry name" value="Exo_endo_phos"/>
    <property type="match status" value="1"/>
</dbReference>
<protein>
    <recommendedName>
        <fullName evidence="2">Endonuclease/exonuclease/phosphatase domain-containing protein</fullName>
    </recommendedName>
</protein>
<evidence type="ECO:0000313" key="4">
    <source>
        <dbReference type="Proteomes" id="UP001642464"/>
    </source>
</evidence>
<name>A0ABP0J7L0_9DINO</name>